<proteinExistence type="predicted"/>
<reference evidence="2" key="1">
    <citation type="journal article" date="2023" name="Science">
        <title>Genome structures resolve the early diversification of teleost fishes.</title>
        <authorList>
            <person name="Parey E."/>
            <person name="Louis A."/>
            <person name="Montfort J."/>
            <person name="Bouchez O."/>
            <person name="Roques C."/>
            <person name="Iampietro C."/>
            <person name="Lluch J."/>
            <person name="Castinel A."/>
            <person name="Donnadieu C."/>
            <person name="Desvignes T."/>
            <person name="Floi Bucao C."/>
            <person name="Jouanno E."/>
            <person name="Wen M."/>
            <person name="Mejri S."/>
            <person name="Dirks R."/>
            <person name="Jansen H."/>
            <person name="Henkel C."/>
            <person name="Chen W.J."/>
            <person name="Zahm M."/>
            <person name="Cabau C."/>
            <person name="Klopp C."/>
            <person name="Thompson A.W."/>
            <person name="Robinson-Rechavi M."/>
            <person name="Braasch I."/>
            <person name="Lecointre G."/>
            <person name="Bobe J."/>
            <person name="Postlethwait J.H."/>
            <person name="Berthelot C."/>
            <person name="Roest Crollius H."/>
            <person name="Guiguen Y."/>
        </authorList>
    </citation>
    <scope>NUCLEOTIDE SEQUENCE</scope>
    <source>
        <strain evidence="2">WJC10195</strain>
    </source>
</reference>
<keyword evidence="3" id="KW-1185">Reference proteome</keyword>
<feature type="compositionally biased region" description="Polar residues" evidence="1">
    <location>
        <begin position="183"/>
        <end position="198"/>
    </location>
</feature>
<comment type="caution">
    <text evidence="2">The sequence shown here is derived from an EMBL/GenBank/DDBJ whole genome shotgun (WGS) entry which is preliminary data.</text>
</comment>
<evidence type="ECO:0000313" key="2">
    <source>
        <dbReference type="EMBL" id="KAJ8352182.1"/>
    </source>
</evidence>
<accession>A0A9Q1ITG4</accession>
<dbReference type="AlphaFoldDB" id="A0A9Q1ITG4"/>
<gene>
    <name evidence="2" type="ORF">SKAU_G00236580</name>
</gene>
<feature type="region of interest" description="Disordered" evidence="1">
    <location>
        <begin position="69"/>
        <end position="212"/>
    </location>
</feature>
<sequence>MEALDEFVEQEAWGELDGFIWCECCGNLRHGGDCVLTDPPGAAAPVTLSQDTARGCRPSLLLLCQCPQPRRPPSQGTRGPAGGHVAKCPPEGPSTSPVAAPLPVDPLSPDIAGPPEEPSSSAAAGLPEAPWPPPCPEVPPRATALPPSPRAQLEATALPPCPGGRSHNSATLARGPARGCRSATLSRATTGTHSSTAFTEHPARDHSPAALPTSTRTRGVLVFDPGVILDPQFDLPGSL</sequence>
<name>A0A9Q1ITG4_SYNKA</name>
<organism evidence="2 3">
    <name type="scientific">Synaphobranchus kaupii</name>
    <name type="common">Kaup's arrowtooth eel</name>
    <dbReference type="NCBI Taxonomy" id="118154"/>
    <lineage>
        <taxon>Eukaryota</taxon>
        <taxon>Metazoa</taxon>
        <taxon>Chordata</taxon>
        <taxon>Craniata</taxon>
        <taxon>Vertebrata</taxon>
        <taxon>Euteleostomi</taxon>
        <taxon>Actinopterygii</taxon>
        <taxon>Neopterygii</taxon>
        <taxon>Teleostei</taxon>
        <taxon>Anguilliformes</taxon>
        <taxon>Synaphobranchidae</taxon>
        <taxon>Synaphobranchus</taxon>
    </lineage>
</organism>
<protein>
    <submittedName>
        <fullName evidence="2">Uncharacterized protein</fullName>
    </submittedName>
</protein>
<dbReference type="EMBL" id="JAINUF010000008">
    <property type="protein sequence ID" value="KAJ8352182.1"/>
    <property type="molecule type" value="Genomic_DNA"/>
</dbReference>
<evidence type="ECO:0000313" key="3">
    <source>
        <dbReference type="Proteomes" id="UP001152622"/>
    </source>
</evidence>
<evidence type="ECO:0000256" key="1">
    <source>
        <dbReference type="SAM" id="MobiDB-lite"/>
    </source>
</evidence>
<dbReference type="Proteomes" id="UP001152622">
    <property type="component" value="Chromosome 8"/>
</dbReference>
<feature type="compositionally biased region" description="Pro residues" evidence="1">
    <location>
        <begin position="129"/>
        <end position="139"/>
    </location>
</feature>